<reference evidence="1 2" key="1">
    <citation type="submission" date="2020-08" db="EMBL/GenBank/DDBJ databases">
        <title>Genomic Encyclopedia of Type Strains, Phase IV (KMG-IV): sequencing the most valuable type-strain genomes for metagenomic binning, comparative biology and taxonomic classification.</title>
        <authorList>
            <person name="Goeker M."/>
        </authorList>
    </citation>
    <scope>NUCLEOTIDE SEQUENCE [LARGE SCALE GENOMIC DNA]</scope>
    <source>
        <strain evidence="1 2">DSM 27939</strain>
    </source>
</reference>
<organism evidence="1 2">
    <name type="scientific">Deinococcus humi</name>
    <dbReference type="NCBI Taxonomy" id="662880"/>
    <lineage>
        <taxon>Bacteria</taxon>
        <taxon>Thermotogati</taxon>
        <taxon>Deinococcota</taxon>
        <taxon>Deinococci</taxon>
        <taxon>Deinococcales</taxon>
        <taxon>Deinococcaceae</taxon>
        <taxon>Deinococcus</taxon>
    </lineage>
</organism>
<gene>
    <name evidence="1" type="ORF">HNQ08_005220</name>
</gene>
<proteinExistence type="predicted"/>
<comment type="caution">
    <text evidence="1">The sequence shown here is derived from an EMBL/GenBank/DDBJ whole genome shotgun (WGS) entry which is preliminary data.</text>
</comment>
<evidence type="ECO:0000313" key="2">
    <source>
        <dbReference type="Proteomes" id="UP000552709"/>
    </source>
</evidence>
<protein>
    <submittedName>
        <fullName evidence="1">Uncharacterized protein</fullName>
    </submittedName>
</protein>
<dbReference type="AlphaFoldDB" id="A0A7W8JZM2"/>
<name>A0A7W8JZM2_9DEIO</name>
<accession>A0A7W8JZM2</accession>
<dbReference type="EMBL" id="JACHFL010000027">
    <property type="protein sequence ID" value="MBB5366094.1"/>
    <property type="molecule type" value="Genomic_DNA"/>
</dbReference>
<evidence type="ECO:0000313" key="1">
    <source>
        <dbReference type="EMBL" id="MBB5366094.1"/>
    </source>
</evidence>
<sequence length="98" mass="11105">MVSNFRGEPTSLSEHLFIPEKGRSGGDLRGRLCGLNRPLYVNQGPSDAMLLGQFRYELFTRQNRTIYSFSSGDYVFHDLPVISVQCVPPINRWAILLS</sequence>
<keyword evidence="2" id="KW-1185">Reference proteome</keyword>
<dbReference type="Proteomes" id="UP000552709">
    <property type="component" value="Unassembled WGS sequence"/>
</dbReference>